<dbReference type="AlphaFoldDB" id="A0A0R0CUM9"/>
<dbReference type="SMART" id="SM00347">
    <property type="entry name" value="HTH_MARR"/>
    <property type="match status" value="1"/>
</dbReference>
<dbReference type="InterPro" id="IPR023187">
    <property type="entry name" value="Tscrpt_reg_MarR-type_CS"/>
</dbReference>
<dbReference type="RefSeq" id="WP_057658979.1">
    <property type="nucleotide sequence ID" value="NZ_LDJL01000011.1"/>
</dbReference>
<keyword evidence="2" id="KW-0238">DNA-binding</keyword>
<dbReference type="GO" id="GO:0006950">
    <property type="term" value="P:response to stress"/>
    <property type="evidence" value="ECO:0007669"/>
    <property type="project" value="TreeGrafter"/>
</dbReference>
<evidence type="ECO:0000256" key="1">
    <source>
        <dbReference type="ARBA" id="ARBA00023015"/>
    </source>
</evidence>
<dbReference type="PROSITE" id="PS01117">
    <property type="entry name" value="HTH_MARR_1"/>
    <property type="match status" value="1"/>
</dbReference>
<dbReference type="PANTHER" id="PTHR33164">
    <property type="entry name" value="TRANSCRIPTIONAL REGULATOR, MARR FAMILY"/>
    <property type="match status" value="1"/>
</dbReference>
<dbReference type="PANTHER" id="PTHR33164:SF64">
    <property type="entry name" value="TRANSCRIPTIONAL REGULATOR SLYA"/>
    <property type="match status" value="1"/>
</dbReference>
<dbReference type="STRING" id="344882.ABB29_11075"/>
<dbReference type="Proteomes" id="UP000052052">
    <property type="component" value="Unassembled WGS sequence"/>
</dbReference>
<evidence type="ECO:0000313" key="6">
    <source>
        <dbReference type="Proteomes" id="UP000052052"/>
    </source>
</evidence>
<comment type="caution">
    <text evidence="5">The sequence shown here is derived from an EMBL/GenBank/DDBJ whole genome shotgun (WGS) entry which is preliminary data.</text>
</comment>
<keyword evidence="1" id="KW-0805">Transcription regulation</keyword>
<evidence type="ECO:0000313" key="5">
    <source>
        <dbReference type="EMBL" id="KRG68979.1"/>
    </source>
</evidence>
<dbReference type="OrthoDB" id="32523at2"/>
<dbReference type="EMBL" id="LDJL01000011">
    <property type="protein sequence ID" value="KRG68979.1"/>
    <property type="molecule type" value="Genomic_DNA"/>
</dbReference>
<dbReference type="Gene3D" id="1.10.10.10">
    <property type="entry name" value="Winged helix-like DNA-binding domain superfamily/Winged helix DNA-binding domain"/>
    <property type="match status" value="1"/>
</dbReference>
<dbReference type="GO" id="GO:0003700">
    <property type="term" value="F:DNA-binding transcription factor activity"/>
    <property type="evidence" value="ECO:0007669"/>
    <property type="project" value="InterPro"/>
</dbReference>
<reference evidence="5 6" key="1">
    <citation type="submission" date="2015-05" db="EMBL/GenBank/DDBJ databases">
        <title>Genome sequencing and analysis of members of genus Stenotrophomonas.</title>
        <authorList>
            <person name="Patil P.P."/>
            <person name="Midha S."/>
            <person name="Patil P.B."/>
        </authorList>
    </citation>
    <scope>NUCLEOTIDE SEQUENCE [LARGE SCALE GENOMIC DNA]</scope>
    <source>
        <strain evidence="5 6">DSM 21858</strain>
    </source>
</reference>
<dbReference type="InterPro" id="IPR039422">
    <property type="entry name" value="MarR/SlyA-like"/>
</dbReference>
<evidence type="ECO:0000256" key="2">
    <source>
        <dbReference type="ARBA" id="ARBA00023125"/>
    </source>
</evidence>
<dbReference type="InterPro" id="IPR036390">
    <property type="entry name" value="WH_DNA-bd_sf"/>
</dbReference>
<name>A0A0R0CUM9_9GAMM</name>
<proteinExistence type="predicted"/>
<dbReference type="PATRIC" id="fig|344882.3.peg.582"/>
<keyword evidence="6" id="KW-1185">Reference proteome</keyword>
<dbReference type="Pfam" id="PF01047">
    <property type="entry name" value="MarR"/>
    <property type="match status" value="1"/>
</dbReference>
<evidence type="ECO:0000256" key="3">
    <source>
        <dbReference type="ARBA" id="ARBA00023163"/>
    </source>
</evidence>
<feature type="domain" description="HTH marR-type" evidence="4">
    <location>
        <begin position="11"/>
        <end position="144"/>
    </location>
</feature>
<keyword evidence="3" id="KW-0804">Transcription</keyword>
<dbReference type="InterPro" id="IPR000835">
    <property type="entry name" value="HTH_MarR-typ"/>
</dbReference>
<dbReference type="InterPro" id="IPR036388">
    <property type="entry name" value="WH-like_DNA-bd_sf"/>
</dbReference>
<protein>
    <submittedName>
        <fullName evidence="5">MarR family transcriptional regulator</fullName>
    </submittedName>
</protein>
<accession>A0A0R0CUM9</accession>
<organism evidence="5 6">
    <name type="scientific">Pseudoxanthomonas dokdonensis</name>
    <dbReference type="NCBI Taxonomy" id="344882"/>
    <lineage>
        <taxon>Bacteria</taxon>
        <taxon>Pseudomonadati</taxon>
        <taxon>Pseudomonadota</taxon>
        <taxon>Gammaproteobacteria</taxon>
        <taxon>Lysobacterales</taxon>
        <taxon>Lysobacteraceae</taxon>
        <taxon>Pseudoxanthomonas</taxon>
    </lineage>
</organism>
<dbReference type="PROSITE" id="PS50995">
    <property type="entry name" value="HTH_MARR_2"/>
    <property type="match status" value="1"/>
</dbReference>
<evidence type="ECO:0000259" key="4">
    <source>
        <dbReference type="PROSITE" id="PS50995"/>
    </source>
</evidence>
<dbReference type="CDD" id="cd00090">
    <property type="entry name" value="HTH_ARSR"/>
    <property type="match status" value="1"/>
</dbReference>
<dbReference type="PRINTS" id="PR00598">
    <property type="entry name" value="HTHMARR"/>
</dbReference>
<dbReference type="GO" id="GO:0003677">
    <property type="term" value="F:DNA binding"/>
    <property type="evidence" value="ECO:0007669"/>
    <property type="project" value="UniProtKB-KW"/>
</dbReference>
<dbReference type="InterPro" id="IPR011991">
    <property type="entry name" value="ArsR-like_HTH"/>
</dbReference>
<sequence>MNTRPDPNCSGSSFGLLIRQVRDALWARIEHELQRSGHGLTFSQYITLKKLAAGVASATDLARAAEMSPGAMTRVLDKLESAGLIARVADPEDRRALHIHMTDAGHAIWGDVQQCGMRVLERAFDGMDENEQQLLTRLLEKARTNLALTDE</sequence>
<dbReference type="SUPFAM" id="SSF46785">
    <property type="entry name" value="Winged helix' DNA-binding domain"/>
    <property type="match status" value="1"/>
</dbReference>
<gene>
    <name evidence="5" type="ORF">ABB29_11075</name>
</gene>